<proteinExistence type="predicted"/>
<organism evidence="1 4">
    <name type="scientific">Brenneria izbisi</name>
    <dbReference type="NCBI Taxonomy" id="2939450"/>
    <lineage>
        <taxon>Bacteria</taxon>
        <taxon>Pseudomonadati</taxon>
        <taxon>Pseudomonadota</taxon>
        <taxon>Gammaproteobacteria</taxon>
        <taxon>Enterobacterales</taxon>
        <taxon>Pectobacteriaceae</taxon>
        <taxon>Brenneria</taxon>
    </lineage>
</organism>
<name>A0AA41XWV8_9GAMM</name>
<evidence type="ECO:0000313" key="2">
    <source>
        <dbReference type="EMBL" id="MCV9881430.1"/>
    </source>
</evidence>
<accession>A0AA41XWV8</accession>
<evidence type="ECO:0000313" key="4">
    <source>
        <dbReference type="Proteomes" id="UP001165569"/>
    </source>
</evidence>
<reference evidence="1" key="1">
    <citation type="submission" date="2022-04" db="EMBL/GenBank/DDBJ databases">
        <title>Brenneria sp. isolated from walnut trees in Serbia.</title>
        <authorList>
            <person name="Gasic K."/>
            <person name="Zlatkovic N."/>
            <person name="Kuzmanovic N."/>
        </authorList>
    </citation>
    <scope>NUCLEOTIDE SEQUENCE</scope>
    <source>
        <strain evidence="2">KBI 423</strain>
        <strain evidence="1">KBI 447</strain>
    </source>
</reference>
<sequence>MQLQLAQGNKSLPLVVPLLFYHHSPTPAIPVRTGLITLTIRRWLKMPLTKE</sequence>
<dbReference type="AlphaFoldDB" id="A0AA41XWV8"/>
<dbReference type="EMBL" id="JAMPJU010000002">
    <property type="protein sequence ID" value="MCV9881430.1"/>
    <property type="molecule type" value="Genomic_DNA"/>
</dbReference>
<evidence type="ECO:0000313" key="3">
    <source>
        <dbReference type="Proteomes" id="UP001165568"/>
    </source>
</evidence>
<keyword evidence="3" id="KW-1185">Reference proteome</keyword>
<comment type="caution">
    <text evidence="1">The sequence shown here is derived from an EMBL/GenBank/DDBJ whole genome shotgun (WGS) entry which is preliminary data.</text>
</comment>
<dbReference type="EMBL" id="JAMPJT010000002">
    <property type="protein sequence ID" value="MCV9878006.1"/>
    <property type="molecule type" value="Genomic_DNA"/>
</dbReference>
<dbReference type="Proteomes" id="UP001165569">
    <property type="component" value="Unassembled WGS sequence"/>
</dbReference>
<protein>
    <submittedName>
        <fullName evidence="1">Rpn family recombination-promoting nuclease/putative transposase</fullName>
    </submittedName>
</protein>
<evidence type="ECO:0000313" key="1">
    <source>
        <dbReference type="EMBL" id="MCV9878006.1"/>
    </source>
</evidence>
<gene>
    <name evidence="1" type="ORF">NC803_03980</name>
    <name evidence="2" type="ORF">NC856_03950</name>
</gene>
<dbReference type="RefSeq" id="WP_264089135.1">
    <property type="nucleotide sequence ID" value="NZ_JAMPJT010000002.1"/>
</dbReference>
<dbReference type="Proteomes" id="UP001165568">
    <property type="component" value="Unassembled WGS sequence"/>
</dbReference>